<dbReference type="EMBL" id="CAUYUJ010020892">
    <property type="protein sequence ID" value="CAK0901149.1"/>
    <property type="molecule type" value="Genomic_DNA"/>
</dbReference>
<name>A0ABN9XMN3_9DINO</name>
<gene>
    <name evidence="2" type="ORF">PCOR1329_LOCUS78216</name>
</gene>
<accession>A0ABN9XMN3</accession>
<comment type="caution">
    <text evidence="2">The sequence shown here is derived from an EMBL/GenBank/DDBJ whole genome shotgun (WGS) entry which is preliminary data.</text>
</comment>
<evidence type="ECO:0000313" key="3">
    <source>
        <dbReference type="Proteomes" id="UP001189429"/>
    </source>
</evidence>
<dbReference type="Proteomes" id="UP001189429">
    <property type="component" value="Unassembled WGS sequence"/>
</dbReference>
<organism evidence="2 3">
    <name type="scientific">Prorocentrum cordatum</name>
    <dbReference type="NCBI Taxonomy" id="2364126"/>
    <lineage>
        <taxon>Eukaryota</taxon>
        <taxon>Sar</taxon>
        <taxon>Alveolata</taxon>
        <taxon>Dinophyceae</taxon>
        <taxon>Prorocentrales</taxon>
        <taxon>Prorocentraceae</taxon>
        <taxon>Prorocentrum</taxon>
    </lineage>
</organism>
<keyword evidence="3" id="KW-1185">Reference proteome</keyword>
<sequence length="338" mass="36882">MRRTSALLLLFADNLGCGESARLSSEYDSASRSDAAVSLARDSGEWKMCNPWSSEDTRMYYFQSVEEDGDPTAISFLRDKNDPTLYFYKHTEWTAKYERYYVGAGSDGFAKKYRSQWQPAVPLGAKKPHEVATIHLGAQSLEYVRCVPVSTPDGSKSCLLEIKSQGVKNEFFGGMFFPDSLARQALRHFKNGKAGQSLLAPIPNCTTQSFYVNVQKGKEQETSCQLRVAATVEAAFQDSSFDSSDWKFNDGRNVKVYASMGGGFMIGMVAGGPIGALIGAGITGATVGVGALYKYLMGQKDIALSASEKIFEKLRCMSMFSTCGNGALVPKGKPCPLF</sequence>
<reference evidence="2" key="1">
    <citation type="submission" date="2023-10" db="EMBL/GenBank/DDBJ databases">
        <authorList>
            <person name="Chen Y."/>
            <person name="Shah S."/>
            <person name="Dougan E. K."/>
            <person name="Thang M."/>
            <person name="Chan C."/>
        </authorList>
    </citation>
    <scope>NUCLEOTIDE SEQUENCE [LARGE SCALE GENOMIC DNA]</scope>
</reference>
<feature type="signal peptide" evidence="1">
    <location>
        <begin position="1"/>
        <end position="20"/>
    </location>
</feature>
<proteinExistence type="predicted"/>
<protein>
    <submittedName>
        <fullName evidence="2">Uncharacterized protein</fullName>
    </submittedName>
</protein>
<keyword evidence="1" id="KW-0732">Signal</keyword>
<evidence type="ECO:0000256" key="1">
    <source>
        <dbReference type="SAM" id="SignalP"/>
    </source>
</evidence>
<evidence type="ECO:0000313" key="2">
    <source>
        <dbReference type="EMBL" id="CAK0901149.1"/>
    </source>
</evidence>
<feature type="chain" id="PRO_5045353678" evidence="1">
    <location>
        <begin position="21"/>
        <end position="338"/>
    </location>
</feature>